<dbReference type="PANTHER" id="PTHR21310:SF13">
    <property type="entry name" value="AMINOGLYCOSIDE PHOSPHOTRANSFERASE DOMAIN-CONTAINING PROTEIN"/>
    <property type="match status" value="1"/>
</dbReference>
<dbReference type="EMBL" id="MU006785">
    <property type="protein sequence ID" value="KAF2640188.1"/>
    <property type="molecule type" value="Genomic_DNA"/>
</dbReference>
<dbReference type="InterPro" id="IPR051678">
    <property type="entry name" value="AGP_Transferase"/>
</dbReference>
<feature type="domain" description="Aminoglycoside phosphotransferase" evidence="2">
    <location>
        <begin position="53"/>
        <end position="315"/>
    </location>
</feature>
<dbReference type="SUPFAM" id="SSF56112">
    <property type="entry name" value="Protein kinase-like (PK-like)"/>
    <property type="match status" value="1"/>
</dbReference>
<dbReference type="OrthoDB" id="2906425at2759"/>
<dbReference type="Pfam" id="PF01636">
    <property type="entry name" value="APH"/>
    <property type="match status" value="1"/>
</dbReference>
<feature type="compositionally biased region" description="Low complexity" evidence="1">
    <location>
        <begin position="173"/>
        <end position="189"/>
    </location>
</feature>
<gene>
    <name evidence="3" type="ORF">P280DRAFT_452701</name>
</gene>
<dbReference type="Gene3D" id="3.90.1200.10">
    <property type="match status" value="1"/>
</dbReference>
<keyword evidence="3" id="KW-0418">Kinase</keyword>
<accession>A0A6A6S178</accession>
<dbReference type="GO" id="GO:0016301">
    <property type="term" value="F:kinase activity"/>
    <property type="evidence" value="ECO:0007669"/>
    <property type="project" value="UniProtKB-KW"/>
</dbReference>
<sequence length="448" mass="51624">MVNQEGLEWKYQHLSLEPCWTKEPDTTIITRLAREHLGPFLKNDAIPLEVTFFDCGAFNKLYKITAPGLDKTYLMRVSLPVDPHHKVSSEVATIKFLEEETHIPVPKIVASNDDNGNELGFEWILMEMCEGGPLRKCWRKLEWQQKEEIVRKLARYQAELFDKPFERIGNIYSTPSGTTPSGTTPSGTPQAASQKASFTVSRIVSMSFFWGSRINHDVLRGPFTTSSEWLRSRLQLFSLEHEHLLKNSDDEDEILDAEDNKKVAECILEALPVVFPPDATQAETTVLFHDDLSSSNILVNEKGELMAIIDWEFVSTLPLWRACQFPYILQGRTREEKPIKDIYASDDESDSWDDDPLDNEGVAELYWEHLMEYEKGQLRAVFLEEMKKLQPEWVQIMEESSLKADFERAVNLVDSDWMQGCARRWANAVKEGKPYSLLDIIEERVEKR</sequence>
<evidence type="ECO:0000313" key="4">
    <source>
        <dbReference type="Proteomes" id="UP000799753"/>
    </source>
</evidence>
<evidence type="ECO:0000259" key="2">
    <source>
        <dbReference type="Pfam" id="PF01636"/>
    </source>
</evidence>
<organism evidence="3 4">
    <name type="scientific">Massarina eburnea CBS 473.64</name>
    <dbReference type="NCBI Taxonomy" id="1395130"/>
    <lineage>
        <taxon>Eukaryota</taxon>
        <taxon>Fungi</taxon>
        <taxon>Dikarya</taxon>
        <taxon>Ascomycota</taxon>
        <taxon>Pezizomycotina</taxon>
        <taxon>Dothideomycetes</taxon>
        <taxon>Pleosporomycetidae</taxon>
        <taxon>Pleosporales</taxon>
        <taxon>Massarineae</taxon>
        <taxon>Massarinaceae</taxon>
        <taxon>Massarina</taxon>
    </lineage>
</organism>
<dbReference type="Gene3D" id="3.30.200.20">
    <property type="entry name" value="Phosphorylase Kinase, domain 1"/>
    <property type="match status" value="1"/>
</dbReference>
<evidence type="ECO:0000313" key="3">
    <source>
        <dbReference type="EMBL" id="KAF2640188.1"/>
    </source>
</evidence>
<proteinExistence type="predicted"/>
<protein>
    <submittedName>
        <fullName evidence="3">Kinase-like protein</fullName>
    </submittedName>
</protein>
<evidence type="ECO:0000256" key="1">
    <source>
        <dbReference type="SAM" id="MobiDB-lite"/>
    </source>
</evidence>
<name>A0A6A6S178_9PLEO</name>
<reference evidence="3" key="1">
    <citation type="journal article" date="2020" name="Stud. Mycol.">
        <title>101 Dothideomycetes genomes: a test case for predicting lifestyles and emergence of pathogens.</title>
        <authorList>
            <person name="Haridas S."/>
            <person name="Albert R."/>
            <person name="Binder M."/>
            <person name="Bloem J."/>
            <person name="Labutti K."/>
            <person name="Salamov A."/>
            <person name="Andreopoulos B."/>
            <person name="Baker S."/>
            <person name="Barry K."/>
            <person name="Bills G."/>
            <person name="Bluhm B."/>
            <person name="Cannon C."/>
            <person name="Castanera R."/>
            <person name="Culley D."/>
            <person name="Daum C."/>
            <person name="Ezra D."/>
            <person name="Gonzalez J."/>
            <person name="Henrissat B."/>
            <person name="Kuo A."/>
            <person name="Liang C."/>
            <person name="Lipzen A."/>
            <person name="Lutzoni F."/>
            <person name="Magnuson J."/>
            <person name="Mondo S."/>
            <person name="Nolan M."/>
            <person name="Ohm R."/>
            <person name="Pangilinan J."/>
            <person name="Park H.-J."/>
            <person name="Ramirez L."/>
            <person name="Alfaro M."/>
            <person name="Sun H."/>
            <person name="Tritt A."/>
            <person name="Yoshinaga Y."/>
            <person name="Zwiers L.-H."/>
            <person name="Turgeon B."/>
            <person name="Goodwin S."/>
            <person name="Spatafora J."/>
            <person name="Crous P."/>
            <person name="Grigoriev I."/>
        </authorList>
    </citation>
    <scope>NUCLEOTIDE SEQUENCE</scope>
    <source>
        <strain evidence="3">CBS 473.64</strain>
    </source>
</reference>
<keyword evidence="3" id="KW-0808">Transferase</keyword>
<dbReference type="InterPro" id="IPR011009">
    <property type="entry name" value="Kinase-like_dom_sf"/>
</dbReference>
<dbReference type="InterPro" id="IPR002575">
    <property type="entry name" value="Aminoglycoside_PTrfase"/>
</dbReference>
<dbReference type="AlphaFoldDB" id="A0A6A6S178"/>
<feature type="region of interest" description="Disordered" evidence="1">
    <location>
        <begin position="171"/>
        <end position="193"/>
    </location>
</feature>
<keyword evidence="4" id="KW-1185">Reference proteome</keyword>
<dbReference type="PANTHER" id="PTHR21310">
    <property type="entry name" value="AMINOGLYCOSIDE PHOSPHOTRANSFERASE-RELATED-RELATED"/>
    <property type="match status" value="1"/>
</dbReference>
<dbReference type="Proteomes" id="UP000799753">
    <property type="component" value="Unassembled WGS sequence"/>
</dbReference>